<dbReference type="OrthoDB" id="2333384at2759"/>
<evidence type="ECO:0000256" key="2">
    <source>
        <dbReference type="SAM" id="MobiDB-lite"/>
    </source>
</evidence>
<reference evidence="4" key="1">
    <citation type="submission" date="2020-09" db="EMBL/GenBank/DDBJ databases">
        <authorList>
            <person name="Kikuchi T."/>
        </authorList>
    </citation>
    <scope>NUCLEOTIDE SEQUENCE</scope>
    <source>
        <strain evidence="4">Ka4C1</strain>
    </source>
</reference>
<feature type="domain" description="Arrestin C-terminal-like" evidence="3">
    <location>
        <begin position="180"/>
        <end position="314"/>
    </location>
</feature>
<evidence type="ECO:0000313" key="5">
    <source>
        <dbReference type="Proteomes" id="UP000659654"/>
    </source>
</evidence>
<dbReference type="GO" id="GO:0005737">
    <property type="term" value="C:cytoplasm"/>
    <property type="evidence" value="ECO:0007669"/>
    <property type="project" value="TreeGrafter"/>
</dbReference>
<dbReference type="SUPFAM" id="SSF81296">
    <property type="entry name" value="E set domains"/>
    <property type="match status" value="2"/>
</dbReference>
<name>A0A7I8WLN2_BURXY</name>
<dbReference type="PANTHER" id="PTHR11188">
    <property type="entry name" value="ARRESTIN DOMAIN CONTAINING PROTEIN"/>
    <property type="match status" value="1"/>
</dbReference>
<dbReference type="PANTHER" id="PTHR11188:SF176">
    <property type="entry name" value="ARRESTIN DOMAIN-CONTAINING PROTEIN 1"/>
    <property type="match status" value="1"/>
</dbReference>
<feature type="region of interest" description="Disordered" evidence="2">
    <location>
        <begin position="327"/>
        <end position="365"/>
    </location>
</feature>
<dbReference type="SMART" id="SM01017">
    <property type="entry name" value="Arrestin_C"/>
    <property type="match status" value="1"/>
</dbReference>
<accession>A0A7I8WLN2</accession>
<dbReference type="EMBL" id="CAJFCV020000003">
    <property type="protein sequence ID" value="CAG9105172.1"/>
    <property type="molecule type" value="Genomic_DNA"/>
</dbReference>
<dbReference type="Gene3D" id="2.60.40.640">
    <property type="match status" value="2"/>
</dbReference>
<feature type="compositionally biased region" description="Basic and acidic residues" evidence="2">
    <location>
        <begin position="354"/>
        <end position="364"/>
    </location>
</feature>
<dbReference type="Proteomes" id="UP000659654">
    <property type="component" value="Unassembled WGS sequence"/>
</dbReference>
<proteinExistence type="inferred from homology"/>
<evidence type="ECO:0000313" key="4">
    <source>
        <dbReference type="EMBL" id="CAD5219693.1"/>
    </source>
</evidence>
<comment type="caution">
    <text evidence="4">The sequence shown here is derived from an EMBL/GenBank/DDBJ whole genome shotgun (WGS) entry which is preliminary data.</text>
</comment>
<dbReference type="Pfam" id="PF00339">
    <property type="entry name" value="Arrestin_N"/>
    <property type="match status" value="1"/>
</dbReference>
<dbReference type="InterPro" id="IPR011022">
    <property type="entry name" value="Arrestin_C-like"/>
</dbReference>
<dbReference type="AlphaFoldDB" id="A0A7I8WLN2"/>
<protein>
    <submittedName>
        <fullName evidence="4">(pine wood nematode) hypothetical protein</fullName>
    </submittedName>
</protein>
<evidence type="ECO:0000259" key="3">
    <source>
        <dbReference type="SMART" id="SM01017"/>
    </source>
</evidence>
<organism evidence="4 5">
    <name type="scientific">Bursaphelenchus xylophilus</name>
    <name type="common">Pinewood nematode worm</name>
    <name type="synonym">Aphelenchoides xylophilus</name>
    <dbReference type="NCBI Taxonomy" id="6326"/>
    <lineage>
        <taxon>Eukaryota</taxon>
        <taxon>Metazoa</taxon>
        <taxon>Ecdysozoa</taxon>
        <taxon>Nematoda</taxon>
        <taxon>Chromadorea</taxon>
        <taxon>Rhabditida</taxon>
        <taxon>Tylenchina</taxon>
        <taxon>Tylenchomorpha</taxon>
        <taxon>Aphelenchoidea</taxon>
        <taxon>Aphelenchoididae</taxon>
        <taxon>Bursaphelenchus</taxon>
    </lineage>
</organism>
<evidence type="ECO:0000256" key="1">
    <source>
        <dbReference type="ARBA" id="ARBA00005298"/>
    </source>
</evidence>
<dbReference type="InterPro" id="IPR050357">
    <property type="entry name" value="Arrestin_domain-protein"/>
</dbReference>
<sequence length="384" mass="44078">MVDSLKIALDNQRRWVYPGGILSGTVIIQVSEPVKARAVEIRFEGKASCGWTEYEYRPSVYYDGRYRSRHRWVNYDAEIVYANHEQVVWGPPSGQGVLQPGTHQCRFQFQVPQNAGPTFEGRHGHIRYHLKAKIDRPWRVDDTCFLPLTVMPYFDLNALPYAGHPLLREIHRDLRCCCLSYGRMLVRLFVNKSGFVPGEAIPIRMEIENSSDKGTHNFQATLFQIQHFTGQDCGRHKMNSHKAQIAGLRKQFVPLKFGNFIHEEFFQIPSCVPSFNYCPIMQVEYTLMIRIEADVMMDCDMMCEVPILIGSVPVRRPVEVPRAQIHTENKLVPPEPSAPPKDFTPQVSPAKISADPKQDYKDGKVPPYNPEYCYYPELNAPTKC</sequence>
<dbReference type="InterPro" id="IPR014756">
    <property type="entry name" value="Ig_E-set"/>
</dbReference>
<gene>
    <name evidence="4" type="ORF">BXYJ_LOCUS5806</name>
</gene>
<dbReference type="GO" id="GO:0015031">
    <property type="term" value="P:protein transport"/>
    <property type="evidence" value="ECO:0007669"/>
    <property type="project" value="TreeGrafter"/>
</dbReference>
<dbReference type="InterPro" id="IPR014752">
    <property type="entry name" value="Arrestin-like_C"/>
</dbReference>
<keyword evidence="5" id="KW-1185">Reference proteome</keyword>
<comment type="similarity">
    <text evidence="1">Belongs to the arrestin family.</text>
</comment>
<dbReference type="Proteomes" id="UP000582659">
    <property type="component" value="Unassembled WGS sequence"/>
</dbReference>
<dbReference type="InterPro" id="IPR011021">
    <property type="entry name" value="Arrestin-like_N"/>
</dbReference>
<dbReference type="SMR" id="A0A7I8WLN2"/>
<dbReference type="EMBL" id="CAJFDI010000003">
    <property type="protein sequence ID" value="CAD5219693.1"/>
    <property type="molecule type" value="Genomic_DNA"/>
</dbReference>
<dbReference type="Pfam" id="PF02752">
    <property type="entry name" value="Arrestin_C"/>
    <property type="match status" value="1"/>
</dbReference>